<accession>A0A1B6EKB5</accession>
<evidence type="ECO:0000256" key="1">
    <source>
        <dbReference type="SAM" id="MobiDB-lite"/>
    </source>
</evidence>
<proteinExistence type="predicted"/>
<sequence length="103" mass="11766">DVQLQRHTMSSENKEDPNAGSNYLWAMSRDLEFSNAFWGDFQGHPMQSALADWGDTFSSNDRYDNLSQNPFSSTVDVKTKTVHNKKGRIYECLKDIETVLTSL</sequence>
<evidence type="ECO:0000313" key="2">
    <source>
        <dbReference type="EMBL" id="JAS38367.1"/>
    </source>
</evidence>
<dbReference type="AlphaFoldDB" id="A0A1B6EKB5"/>
<protein>
    <submittedName>
        <fullName evidence="2">Uncharacterized protein</fullName>
    </submittedName>
</protein>
<gene>
    <name evidence="2" type="ORF">g.45705</name>
</gene>
<feature type="compositionally biased region" description="Polar residues" evidence="1">
    <location>
        <begin position="1"/>
        <end position="11"/>
    </location>
</feature>
<organism evidence="2">
    <name type="scientific">Cuerna arida</name>
    <dbReference type="NCBI Taxonomy" id="1464854"/>
    <lineage>
        <taxon>Eukaryota</taxon>
        <taxon>Metazoa</taxon>
        <taxon>Ecdysozoa</taxon>
        <taxon>Arthropoda</taxon>
        <taxon>Hexapoda</taxon>
        <taxon>Insecta</taxon>
        <taxon>Pterygota</taxon>
        <taxon>Neoptera</taxon>
        <taxon>Paraneoptera</taxon>
        <taxon>Hemiptera</taxon>
        <taxon>Auchenorrhyncha</taxon>
        <taxon>Membracoidea</taxon>
        <taxon>Cicadellidae</taxon>
        <taxon>Cicadellinae</taxon>
        <taxon>Proconiini</taxon>
        <taxon>Cuerna</taxon>
    </lineage>
</organism>
<feature type="non-terminal residue" evidence="2">
    <location>
        <position position="103"/>
    </location>
</feature>
<feature type="region of interest" description="Disordered" evidence="1">
    <location>
        <begin position="1"/>
        <end position="21"/>
    </location>
</feature>
<dbReference type="EMBL" id="GECZ01031402">
    <property type="protein sequence ID" value="JAS38367.1"/>
    <property type="molecule type" value="Transcribed_RNA"/>
</dbReference>
<name>A0A1B6EKB5_9HEMI</name>
<feature type="non-terminal residue" evidence="2">
    <location>
        <position position="1"/>
    </location>
</feature>
<reference evidence="2" key="1">
    <citation type="submission" date="2015-11" db="EMBL/GenBank/DDBJ databases">
        <title>De novo transcriptome assembly of four potential Pierce s Disease insect vectors from Arizona vineyards.</title>
        <authorList>
            <person name="Tassone E.E."/>
        </authorList>
    </citation>
    <scope>NUCLEOTIDE SEQUENCE</scope>
</reference>